<organism evidence="2 3">
    <name type="scientific">Candidatus Jacksonbacteria bacterium RIFCSPLOWO2_02_FULL_44_20</name>
    <dbReference type="NCBI Taxonomy" id="1798460"/>
    <lineage>
        <taxon>Bacteria</taxon>
        <taxon>Candidatus Jacksoniibacteriota</taxon>
    </lineage>
</organism>
<proteinExistence type="predicted"/>
<dbReference type="AlphaFoldDB" id="A0A1G2A8F0"/>
<keyword evidence="1" id="KW-1133">Transmembrane helix</keyword>
<name>A0A1G2A8F0_9BACT</name>
<evidence type="ECO:0000313" key="3">
    <source>
        <dbReference type="Proteomes" id="UP000178315"/>
    </source>
</evidence>
<comment type="caution">
    <text evidence="2">The sequence shown here is derived from an EMBL/GenBank/DDBJ whole genome shotgun (WGS) entry which is preliminary data.</text>
</comment>
<dbReference type="Proteomes" id="UP000178315">
    <property type="component" value="Unassembled WGS sequence"/>
</dbReference>
<evidence type="ECO:0000256" key="1">
    <source>
        <dbReference type="SAM" id="Phobius"/>
    </source>
</evidence>
<keyword evidence="1" id="KW-0812">Transmembrane</keyword>
<dbReference type="EMBL" id="MHJU01000017">
    <property type="protein sequence ID" value="OGY73092.1"/>
    <property type="molecule type" value="Genomic_DNA"/>
</dbReference>
<feature type="transmembrane region" description="Helical" evidence="1">
    <location>
        <begin position="61"/>
        <end position="91"/>
    </location>
</feature>
<sequence length="97" mass="11205">MSNFHPKLQDDTDEHLMYMINELDFRGGNLASDELTRRTLNKLRETIINLDEKNEKLQKRIFWLTIVGVALTTTQILPVMKIVLSALVTFFTSPTIP</sequence>
<evidence type="ECO:0000313" key="2">
    <source>
        <dbReference type="EMBL" id="OGY73092.1"/>
    </source>
</evidence>
<gene>
    <name evidence="2" type="ORF">A3H61_02685</name>
</gene>
<reference evidence="2 3" key="1">
    <citation type="journal article" date="2016" name="Nat. Commun.">
        <title>Thousands of microbial genomes shed light on interconnected biogeochemical processes in an aquifer system.</title>
        <authorList>
            <person name="Anantharaman K."/>
            <person name="Brown C.T."/>
            <person name="Hug L.A."/>
            <person name="Sharon I."/>
            <person name="Castelle C.J."/>
            <person name="Probst A.J."/>
            <person name="Thomas B.C."/>
            <person name="Singh A."/>
            <person name="Wilkins M.J."/>
            <person name="Karaoz U."/>
            <person name="Brodie E.L."/>
            <person name="Williams K.H."/>
            <person name="Hubbard S.S."/>
            <person name="Banfield J.F."/>
        </authorList>
    </citation>
    <scope>NUCLEOTIDE SEQUENCE [LARGE SCALE GENOMIC DNA]</scope>
</reference>
<protein>
    <submittedName>
        <fullName evidence="2">Uncharacterized protein</fullName>
    </submittedName>
</protein>
<accession>A0A1G2A8F0</accession>
<keyword evidence="1" id="KW-0472">Membrane</keyword>